<dbReference type="RefSeq" id="WP_176294193.1">
    <property type="nucleotide sequence ID" value="NZ_CP051177.1"/>
</dbReference>
<keyword evidence="2" id="KW-0645">Protease</keyword>
<organism evidence="2 3">
    <name type="scientific">Planococcus glaciei</name>
    <dbReference type="NCBI Taxonomy" id="459472"/>
    <lineage>
        <taxon>Bacteria</taxon>
        <taxon>Bacillati</taxon>
        <taxon>Bacillota</taxon>
        <taxon>Bacilli</taxon>
        <taxon>Bacillales</taxon>
        <taxon>Caryophanaceae</taxon>
        <taxon>Planococcus</taxon>
    </lineage>
</organism>
<keyword evidence="2" id="KW-0031">Aminopeptidase</keyword>
<protein>
    <submittedName>
        <fullName evidence="2">Aminopeptidase P family protein</fullName>
    </submittedName>
</protein>
<feature type="domain" description="Peptidase M24" evidence="1">
    <location>
        <begin position="169"/>
        <end position="366"/>
    </location>
</feature>
<dbReference type="PANTHER" id="PTHR46112:SF2">
    <property type="entry name" value="XAA-PRO AMINOPEPTIDASE P-RELATED"/>
    <property type="match status" value="1"/>
</dbReference>
<dbReference type="SUPFAM" id="SSF53092">
    <property type="entry name" value="Creatinase/prolidase N-terminal domain"/>
    <property type="match status" value="1"/>
</dbReference>
<dbReference type="InterPro" id="IPR029149">
    <property type="entry name" value="Creatin/AminoP/Spt16_N"/>
</dbReference>
<evidence type="ECO:0000313" key="2">
    <source>
        <dbReference type="EMBL" id="QKX50059.1"/>
    </source>
</evidence>
<proteinExistence type="predicted"/>
<dbReference type="Pfam" id="PF00557">
    <property type="entry name" value="Peptidase_M24"/>
    <property type="match status" value="1"/>
</dbReference>
<dbReference type="AlphaFoldDB" id="A0A7H8Q7X8"/>
<dbReference type="GO" id="GO:0004177">
    <property type="term" value="F:aminopeptidase activity"/>
    <property type="evidence" value="ECO:0007669"/>
    <property type="project" value="UniProtKB-KW"/>
</dbReference>
<dbReference type="SUPFAM" id="SSF55920">
    <property type="entry name" value="Creatinase/aminopeptidase"/>
    <property type="match status" value="1"/>
</dbReference>
<reference evidence="3" key="1">
    <citation type="submission" date="2020-06" db="EMBL/GenBank/DDBJ databases">
        <title>Isolation of Planomicrobium glaciei.</title>
        <authorList>
            <person name="Malisova L."/>
            <person name="Safrankova R."/>
            <person name="Jakubu V."/>
            <person name="Spanelova P."/>
        </authorList>
    </citation>
    <scope>NUCLEOTIDE SEQUENCE [LARGE SCALE GENOMIC DNA]</scope>
    <source>
        <strain evidence="3">NRL-ATB46093</strain>
    </source>
</reference>
<name>A0A7H8Q7X8_9BACL</name>
<sequence length="382" mass="42627">MTNKLAETYNEKNAVKYRWNQLDSMMETEKLDVVVVYGKGIITQYGFLYYFGGYYPILRPGFIIYAKGQEPISYYTTRADSYLAKKMGFVNDARFLGTGDVIHSEADLYQHIGELINSYEPTKVGVVGLESMMSGSQSSMFKNLLDAEVLDITSNIEKIKSIKSPDEQEGIRQSYSLALESFEEFKNAIRPGRTSAEIAADIEKIARGKGAIDTLIFVEEGPYFLRKATSDKITNNSVVTAYVELIDENGYWVEKGGLFTVGDVSNEELELAQSCVNAIKEIQQTLKPGIPINTVSKIIYKHTAKLDVNMGIWHGHGIGVDHDLPILTDTDTSLFEEDMVISVHPNYSDKQEKYGVSIADVFIITKDGAESLSQGAYDIIKL</sequence>
<dbReference type="InterPro" id="IPR000994">
    <property type="entry name" value="Pept_M24"/>
</dbReference>
<keyword evidence="2" id="KW-0378">Hydrolase</keyword>
<dbReference type="CDD" id="cd01066">
    <property type="entry name" value="APP_MetAP"/>
    <property type="match status" value="1"/>
</dbReference>
<dbReference type="Gene3D" id="3.40.350.10">
    <property type="entry name" value="Creatinase/prolidase N-terminal domain"/>
    <property type="match status" value="1"/>
</dbReference>
<evidence type="ECO:0000313" key="3">
    <source>
        <dbReference type="Proteomes" id="UP000509222"/>
    </source>
</evidence>
<evidence type="ECO:0000259" key="1">
    <source>
        <dbReference type="Pfam" id="PF00557"/>
    </source>
</evidence>
<keyword evidence="3" id="KW-1185">Reference proteome</keyword>
<dbReference type="InterPro" id="IPR050659">
    <property type="entry name" value="Peptidase_M24B"/>
</dbReference>
<gene>
    <name evidence="2" type="ORF">HF394_05370</name>
</gene>
<dbReference type="Gene3D" id="3.90.230.10">
    <property type="entry name" value="Creatinase/methionine aminopeptidase superfamily"/>
    <property type="match status" value="1"/>
</dbReference>
<accession>A0A7H8Q7X8</accession>
<dbReference type="EMBL" id="CP051177">
    <property type="protein sequence ID" value="QKX50059.1"/>
    <property type="molecule type" value="Genomic_DNA"/>
</dbReference>
<dbReference type="PANTHER" id="PTHR46112">
    <property type="entry name" value="AMINOPEPTIDASE"/>
    <property type="match status" value="1"/>
</dbReference>
<dbReference type="InterPro" id="IPR036005">
    <property type="entry name" value="Creatinase/aminopeptidase-like"/>
</dbReference>
<dbReference type="Proteomes" id="UP000509222">
    <property type="component" value="Chromosome"/>
</dbReference>